<dbReference type="SMART" id="SM00382">
    <property type="entry name" value="AAA"/>
    <property type="match status" value="1"/>
</dbReference>
<dbReference type="CDD" id="cd00009">
    <property type="entry name" value="AAA"/>
    <property type="match status" value="1"/>
</dbReference>
<dbReference type="Gene3D" id="1.10.8.60">
    <property type="match status" value="1"/>
</dbReference>
<sequence length="305" mass="34268">MGLYHKYRPDTLDKIVGNHDVVSYLKNVLSKPKKCPQVFLFHGPRGCGKTSLARIIASTLNCTGFDYIEIDTAVFRGIDSVRDWRQKARYHTITPGGYRVWVIDEVHKMTTDAQNACLKLFEEPPKNNIFILCTTDPQKLLKTVKDRCTILAVNPIDDDQMFGLLKSIVKAEGVKIKTKILDQIVIDAGGLPRGAIQILDKVLSVPEDQQLKFAKLAAEEQIQSFELCKALMVPNSSWNKVIKLLIGLKGQEPESIRRHILGYAQGVLLRGENDTAALIIEEFWEPLYNIGFPGLVLCCYKVIKG</sequence>
<comment type="caution">
    <text evidence="2">The sequence shown here is derived from an EMBL/GenBank/DDBJ whole genome shotgun (WGS) entry which is preliminary data.</text>
</comment>
<evidence type="ECO:0000313" key="2">
    <source>
        <dbReference type="EMBL" id="KKL95349.1"/>
    </source>
</evidence>
<dbReference type="PANTHER" id="PTHR11669:SF0">
    <property type="entry name" value="PROTEIN STICHEL-LIKE 2"/>
    <property type="match status" value="1"/>
</dbReference>
<evidence type="ECO:0000259" key="1">
    <source>
        <dbReference type="SMART" id="SM00382"/>
    </source>
</evidence>
<dbReference type="InterPro" id="IPR050238">
    <property type="entry name" value="DNA_Rep/Repair_Clamp_Loader"/>
</dbReference>
<organism evidence="2">
    <name type="scientific">marine sediment metagenome</name>
    <dbReference type="NCBI Taxonomy" id="412755"/>
    <lineage>
        <taxon>unclassified sequences</taxon>
        <taxon>metagenomes</taxon>
        <taxon>ecological metagenomes</taxon>
    </lineage>
</organism>
<dbReference type="PANTHER" id="PTHR11669">
    <property type="entry name" value="REPLICATION FACTOR C / DNA POLYMERASE III GAMMA-TAU SUBUNIT"/>
    <property type="match status" value="1"/>
</dbReference>
<dbReference type="SUPFAM" id="SSF52540">
    <property type="entry name" value="P-loop containing nucleoside triphosphate hydrolases"/>
    <property type="match status" value="1"/>
</dbReference>
<dbReference type="GO" id="GO:0006261">
    <property type="term" value="P:DNA-templated DNA replication"/>
    <property type="evidence" value="ECO:0007669"/>
    <property type="project" value="TreeGrafter"/>
</dbReference>
<feature type="domain" description="AAA+ ATPase" evidence="1">
    <location>
        <begin position="35"/>
        <end position="166"/>
    </location>
</feature>
<dbReference type="EMBL" id="LAZR01018698">
    <property type="protein sequence ID" value="KKL95349.1"/>
    <property type="molecule type" value="Genomic_DNA"/>
</dbReference>
<dbReference type="Gene3D" id="3.40.50.300">
    <property type="entry name" value="P-loop containing nucleotide triphosphate hydrolases"/>
    <property type="match status" value="1"/>
</dbReference>
<proteinExistence type="predicted"/>
<dbReference type="InterPro" id="IPR003593">
    <property type="entry name" value="AAA+_ATPase"/>
</dbReference>
<name>A0A0F9G916_9ZZZZ</name>
<dbReference type="Pfam" id="PF13177">
    <property type="entry name" value="DNA_pol3_delta2"/>
    <property type="match status" value="1"/>
</dbReference>
<dbReference type="InterPro" id="IPR027417">
    <property type="entry name" value="P-loop_NTPase"/>
</dbReference>
<protein>
    <recommendedName>
        <fullName evidence="1">AAA+ ATPase domain-containing protein</fullName>
    </recommendedName>
</protein>
<dbReference type="AlphaFoldDB" id="A0A0F9G916"/>
<reference evidence="2" key="1">
    <citation type="journal article" date="2015" name="Nature">
        <title>Complex archaea that bridge the gap between prokaryotes and eukaryotes.</title>
        <authorList>
            <person name="Spang A."/>
            <person name="Saw J.H."/>
            <person name="Jorgensen S.L."/>
            <person name="Zaremba-Niedzwiedzka K."/>
            <person name="Martijn J."/>
            <person name="Lind A.E."/>
            <person name="van Eijk R."/>
            <person name="Schleper C."/>
            <person name="Guy L."/>
            <person name="Ettema T.J."/>
        </authorList>
    </citation>
    <scope>NUCLEOTIDE SEQUENCE</scope>
</reference>
<gene>
    <name evidence="2" type="ORF">LCGC14_1855470</name>
</gene>
<accession>A0A0F9G916</accession>